<dbReference type="InterPro" id="IPR053879">
    <property type="entry name" value="HYDIN_VesB_CFA65-like_Ig"/>
</dbReference>
<organism evidence="7 8">
    <name type="scientific">Paramuricea clavata</name>
    <name type="common">Red gorgonian</name>
    <name type="synonym">Violescent sea-whip</name>
    <dbReference type="NCBI Taxonomy" id="317549"/>
    <lineage>
        <taxon>Eukaryota</taxon>
        <taxon>Metazoa</taxon>
        <taxon>Cnidaria</taxon>
        <taxon>Anthozoa</taxon>
        <taxon>Octocorallia</taxon>
        <taxon>Malacalcyonacea</taxon>
        <taxon>Plexauridae</taxon>
        <taxon>Paramuricea</taxon>
    </lineage>
</organism>
<evidence type="ECO:0000256" key="2">
    <source>
        <dbReference type="ARBA" id="ARBA00004496"/>
    </source>
</evidence>
<gene>
    <name evidence="7" type="ORF">PACLA_8A039150</name>
</gene>
<keyword evidence="3" id="KW-0963">Cytoplasm</keyword>
<dbReference type="AlphaFoldDB" id="A0A6S7FN07"/>
<evidence type="ECO:0000313" key="7">
    <source>
        <dbReference type="EMBL" id="CAB3977319.1"/>
    </source>
</evidence>
<evidence type="ECO:0000256" key="5">
    <source>
        <dbReference type="ARBA" id="ARBA00023273"/>
    </source>
</evidence>
<feature type="domain" description="HYDIN/VesB/CFA65-like Ig-like" evidence="6">
    <location>
        <begin position="107"/>
        <end position="200"/>
    </location>
</feature>
<keyword evidence="5" id="KW-0966">Cell projection</keyword>
<dbReference type="PANTHER" id="PTHR45912">
    <property type="entry name" value="CILIA- AND FLAGELLA-ASSOCIATED PROTEIN 47"/>
    <property type="match status" value="1"/>
</dbReference>
<dbReference type="InterPro" id="IPR008962">
    <property type="entry name" value="PapD-like_sf"/>
</dbReference>
<dbReference type="OrthoDB" id="5982396at2759"/>
<evidence type="ECO:0000259" key="6">
    <source>
        <dbReference type="Pfam" id="PF22544"/>
    </source>
</evidence>
<name>A0A6S7FN07_PARCT</name>
<dbReference type="InterPro" id="IPR013783">
    <property type="entry name" value="Ig-like_fold"/>
</dbReference>
<evidence type="ECO:0000256" key="3">
    <source>
        <dbReference type="ARBA" id="ARBA00022490"/>
    </source>
</evidence>
<protein>
    <recommendedName>
        <fullName evidence="6">HYDIN/VesB/CFA65-like Ig-like domain-containing protein</fullName>
    </recommendedName>
</protein>
<accession>A0A6S7FN07</accession>
<comment type="subcellular location">
    <subcellularLocation>
        <location evidence="1">Cell projection</location>
        <location evidence="1">Cilium</location>
    </subcellularLocation>
    <subcellularLocation>
        <location evidence="2">Cytoplasm</location>
    </subcellularLocation>
</comment>
<evidence type="ECO:0000256" key="1">
    <source>
        <dbReference type="ARBA" id="ARBA00004138"/>
    </source>
</evidence>
<reference evidence="7" key="1">
    <citation type="submission" date="2020-04" db="EMBL/GenBank/DDBJ databases">
        <authorList>
            <person name="Alioto T."/>
            <person name="Alioto T."/>
            <person name="Gomez Garrido J."/>
        </authorList>
    </citation>
    <scope>NUCLEOTIDE SEQUENCE</scope>
    <source>
        <strain evidence="7">A484AB</strain>
    </source>
</reference>
<dbReference type="Pfam" id="PF22544">
    <property type="entry name" value="HYDIN_VesB_CFA65-like_Ig"/>
    <property type="match status" value="1"/>
</dbReference>
<dbReference type="PANTHER" id="PTHR45912:SF3">
    <property type="entry name" value="CILIA- AND FLAGELLA-ASSOCIATED PROTEIN 47"/>
    <property type="match status" value="1"/>
</dbReference>
<keyword evidence="8" id="KW-1185">Reference proteome</keyword>
<dbReference type="Proteomes" id="UP001152795">
    <property type="component" value="Unassembled WGS sequence"/>
</dbReference>
<keyword evidence="4" id="KW-0969">Cilium</keyword>
<dbReference type="GO" id="GO:0005737">
    <property type="term" value="C:cytoplasm"/>
    <property type="evidence" value="ECO:0007669"/>
    <property type="project" value="UniProtKB-SubCell"/>
</dbReference>
<dbReference type="SUPFAM" id="SSF49354">
    <property type="entry name" value="PapD-like"/>
    <property type="match status" value="1"/>
</dbReference>
<dbReference type="Gene3D" id="2.60.40.10">
    <property type="entry name" value="Immunoglobulins"/>
    <property type="match status" value="3"/>
</dbReference>
<proteinExistence type="predicted"/>
<sequence length="552" mass="60242">MEGSVAGVRILPAVVQFHDAEPGVLHQMSLKVQNLSKFSKSVRFHAPDSKFFSVKVKNPDKPIAPGLDVTALVEYYTEHAEDKQDRAILLVDNDIIEIPLIAFTPSPQLEIRGPVNFGSTVADGKVLTAYFSIDNYGSKAGEFKIKYTGKEPLTLSPTSGVVEAETSQKIKVEFISKSCGKLQEIVNVKLEGQEQAHVEILAKIVERNIQFLNPASKTQVQHVQFGPTYYGTDQLQSFLLCNNGPDMINFVVLLDEDSEGQEVGLDLTKTATALMVSQPQSQSDDGDETEDLTSLITVFPNQGTLAPGETAELYFKFSPRFQRSNLGWKSVEEVAPRKDYALFINIEAVGIINKNDEGTFKHGCKLEIAVSGTAVPVDISVHPSAKFLFGECSVGEHINALCSITNNSTLLPTTFATKPVAHFHPKPCKAALKPSHSADIMISFKPKQMGTFASKLELNFLGAILDPDTTPNAKTPVVYKQVVIHSLCLQLHGVCNNPGASARSDARHMGLPSSVSSPRTSDIRNKKSGFDVAQPNDRATSIRPAERHSKIR</sequence>
<dbReference type="GO" id="GO:0060271">
    <property type="term" value="P:cilium assembly"/>
    <property type="evidence" value="ECO:0007669"/>
    <property type="project" value="TreeGrafter"/>
</dbReference>
<evidence type="ECO:0000313" key="8">
    <source>
        <dbReference type="Proteomes" id="UP001152795"/>
    </source>
</evidence>
<dbReference type="GO" id="GO:0005929">
    <property type="term" value="C:cilium"/>
    <property type="evidence" value="ECO:0007669"/>
    <property type="project" value="UniProtKB-SubCell"/>
</dbReference>
<comment type="caution">
    <text evidence="7">The sequence shown here is derived from an EMBL/GenBank/DDBJ whole genome shotgun (WGS) entry which is preliminary data.</text>
</comment>
<dbReference type="EMBL" id="CACRXK020000041">
    <property type="protein sequence ID" value="CAB3977319.1"/>
    <property type="molecule type" value="Genomic_DNA"/>
</dbReference>
<evidence type="ECO:0000256" key="4">
    <source>
        <dbReference type="ARBA" id="ARBA00023069"/>
    </source>
</evidence>